<dbReference type="InterPro" id="IPR008964">
    <property type="entry name" value="Invasin/intimin_cell_adhesion"/>
</dbReference>
<evidence type="ECO:0000256" key="1">
    <source>
        <dbReference type="SAM" id="SignalP"/>
    </source>
</evidence>
<name>A0ABR7DVE0_9BACT</name>
<reference evidence="3 4" key="1">
    <citation type="submission" date="2020-08" db="EMBL/GenBank/DDBJ databases">
        <title>Genome public.</title>
        <authorList>
            <person name="Liu C."/>
            <person name="Sun Q."/>
        </authorList>
    </citation>
    <scope>NUCLEOTIDE SEQUENCE [LARGE SCALE GENOMIC DNA]</scope>
    <source>
        <strain evidence="3 4">NSJ-79</strain>
    </source>
</reference>
<organism evidence="3 4">
    <name type="scientific">Parabacteroides hominis</name>
    <dbReference type="NCBI Taxonomy" id="2763057"/>
    <lineage>
        <taxon>Bacteria</taxon>
        <taxon>Pseudomonadati</taxon>
        <taxon>Bacteroidota</taxon>
        <taxon>Bacteroidia</taxon>
        <taxon>Bacteroidales</taxon>
        <taxon>Tannerellaceae</taxon>
        <taxon>Parabacteroides</taxon>
    </lineage>
</organism>
<dbReference type="SMART" id="SM00635">
    <property type="entry name" value="BID_2"/>
    <property type="match status" value="2"/>
</dbReference>
<dbReference type="SUPFAM" id="SSF49373">
    <property type="entry name" value="Invasin/intimin cell-adhesion fragments"/>
    <property type="match status" value="2"/>
</dbReference>
<gene>
    <name evidence="3" type="ORF">H8S65_18240</name>
</gene>
<dbReference type="Pfam" id="PF02368">
    <property type="entry name" value="Big_2"/>
    <property type="match status" value="2"/>
</dbReference>
<feature type="domain" description="BIG2" evidence="2">
    <location>
        <begin position="74"/>
        <end position="150"/>
    </location>
</feature>
<feature type="signal peptide" evidence="1">
    <location>
        <begin position="1"/>
        <end position="18"/>
    </location>
</feature>
<dbReference type="EMBL" id="JACOOJ010000045">
    <property type="protein sequence ID" value="MBC5634688.1"/>
    <property type="molecule type" value="Genomic_DNA"/>
</dbReference>
<keyword evidence="4" id="KW-1185">Reference proteome</keyword>
<dbReference type="RefSeq" id="WP_186931278.1">
    <property type="nucleotide sequence ID" value="NZ_JACOOJ010000045.1"/>
</dbReference>
<protein>
    <submittedName>
        <fullName evidence="3">Ig domain-containing protein</fullName>
    </submittedName>
</protein>
<feature type="domain" description="BIG2" evidence="2">
    <location>
        <begin position="162"/>
        <end position="238"/>
    </location>
</feature>
<evidence type="ECO:0000313" key="3">
    <source>
        <dbReference type="EMBL" id="MBC5634688.1"/>
    </source>
</evidence>
<comment type="caution">
    <text evidence="3">The sequence shown here is derived from an EMBL/GenBank/DDBJ whole genome shotgun (WGS) entry which is preliminary data.</text>
</comment>
<sequence length="320" mass="34163">MKYIYLLAYALCPFLLCAQTLDGAFSCQGKEVLTGGTSISVTSITGQSFEGTEAGASLAYGFIERVSTENEYTDVLALTLSREEASLAVGEEIELTAIFSPEVVDNPAVSWFSSDPKVATIKDGTVSAKSRGTVVVTVVSAYGVYADECNITVTQSESEPIPVTGVVLEPEEVMLEIGRTLELEATVLPQDADDKRVEWSSSDERVATVLDGVVTAMGVGTATISVTTVDGGYEAACMVTVDDDPTSIENVSEGNSVFFVDGSLHLDLQKPQTVYILDVSGKVCDVIQCQSGQSTVSMQKYSVGIYFVRMDNQVVKVVKR</sequence>
<dbReference type="InterPro" id="IPR003343">
    <property type="entry name" value="Big_2"/>
</dbReference>
<dbReference type="Gene3D" id="2.60.40.1080">
    <property type="match status" value="2"/>
</dbReference>
<keyword evidence="1" id="KW-0732">Signal</keyword>
<accession>A0ABR7DVE0</accession>
<evidence type="ECO:0000259" key="2">
    <source>
        <dbReference type="SMART" id="SM00635"/>
    </source>
</evidence>
<feature type="chain" id="PRO_5045599355" evidence="1">
    <location>
        <begin position="19"/>
        <end position="320"/>
    </location>
</feature>
<evidence type="ECO:0000313" key="4">
    <source>
        <dbReference type="Proteomes" id="UP000651475"/>
    </source>
</evidence>
<proteinExistence type="predicted"/>
<dbReference type="Proteomes" id="UP000651475">
    <property type="component" value="Unassembled WGS sequence"/>
</dbReference>